<dbReference type="InterPro" id="IPR005479">
    <property type="entry name" value="CPAse_ATP-bd"/>
</dbReference>
<dbReference type="EC" id="6.4.1.1" evidence="8"/>
<evidence type="ECO:0000256" key="2">
    <source>
        <dbReference type="ARBA" id="ARBA00022741"/>
    </source>
</evidence>
<dbReference type="EC" id="6.3.4.14" evidence="8"/>
<dbReference type="InterPro" id="IPR011764">
    <property type="entry name" value="Biotin_carboxylation_dom"/>
</dbReference>
<evidence type="ECO:0000256" key="1">
    <source>
        <dbReference type="ARBA" id="ARBA00022598"/>
    </source>
</evidence>
<dbReference type="SMART" id="SM00878">
    <property type="entry name" value="Biotin_carb_C"/>
    <property type="match status" value="1"/>
</dbReference>
<dbReference type="Gene3D" id="3.30.470.20">
    <property type="entry name" value="ATP-grasp fold, B domain"/>
    <property type="match status" value="1"/>
</dbReference>
<dbReference type="Pfam" id="PF00289">
    <property type="entry name" value="Biotin_carb_N"/>
    <property type="match status" value="1"/>
</dbReference>
<dbReference type="AlphaFoldDB" id="A0A7Z7J7Q3"/>
<keyword evidence="8" id="KW-0670">Pyruvate</keyword>
<evidence type="ECO:0000256" key="5">
    <source>
        <dbReference type="PROSITE-ProRule" id="PRU00409"/>
    </source>
</evidence>
<dbReference type="EC" id="6.4.1.2" evidence="8"/>
<proteinExistence type="predicted"/>
<dbReference type="Pfam" id="PF02786">
    <property type="entry name" value="CPSase_L_D2"/>
    <property type="match status" value="1"/>
</dbReference>
<keyword evidence="3 5" id="KW-0067">ATP-binding</keyword>
<dbReference type="GO" id="GO:0003989">
    <property type="term" value="F:acetyl-CoA carboxylase activity"/>
    <property type="evidence" value="ECO:0007669"/>
    <property type="project" value="UniProtKB-EC"/>
</dbReference>
<feature type="domain" description="Biotin carboxylation" evidence="7">
    <location>
        <begin position="3"/>
        <end position="450"/>
    </location>
</feature>
<dbReference type="FunFam" id="3.30.470.20:FF:000028">
    <property type="entry name" value="Methylcrotonoyl-CoA carboxylase subunit alpha, mitochondrial"/>
    <property type="match status" value="1"/>
</dbReference>
<dbReference type="NCBIfam" id="NF006367">
    <property type="entry name" value="PRK08591.1"/>
    <property type="match status" value="1"/>
</dbReference>
<dbReference type="PROSITE" id="PS00867">
    <property type="entry name" value="CPSASE_2"/>
    <property type="match status" value="1"/>
</dbReference>
<dbReference type="PROSITE" id="PS50979">
    <property type="entry name" value="BC"/>
    <property type="match status" value="1"/>
</dbReference>
<keyword evidence="2 5" id="KW-0547">Nucleotide-binding</keyword>
<dbReference type="FunFam" id="3.30.1490.20:FF:000003">
    <property type="entry name" value="acetyl-CoA carboxylase isoform X1"/>
    <property type="match status" value="1"/>
</dbReference>
<dbReference type="InterPro" id="IPR011761">
    <property type="entry name" value="ATP-grasp"/>
</dbReference>
<dbReference type="InterPro" id="IPR011054">
    <property type="entry name" value="Rudment_hybrid_motif"/>
</dbReference>
<dbReference type="InterPro" id="IPR016185">
    <property type="entry name" value="PreATP-grasp_dom_sf"/>
</dbReference>
<protein>
    <submittedName>
        <fullName evidence="8">Acetyl/propionyl-CoA/pyruvate/biotin carboxylase, alpha subunit</fullName>
        <ecNumber evidence="8">6.3.4.14</ecNumber>
        <ecNumber evidence="8">6.4.1.1</ecNumber>
        <ecNumber evidence="8">6.4.1.2</ecNumber>
        <ecNumber evidence="8">6.4.1.3</ecNumber>
    </submittedName>
</protein>
<dbReference type="EMBL" id="OGUU01000002">
    <property type="protein sequence ID" value="SPC07230.1"/>
    <property type="molecule type" value="Genomic_DNA"/>
</dbReference>
<dbReference type="GO" id="GO:0004736">
    <property type="term" value="F:pyruvate carboxylase activity"/>
    <property type="evidence" value="ECO:0007669"/>
    <property type="project" value="UniProtKB-EC"/>
</dbReference>
<dbReference type="PROSITE" id="PS50975">
    <property type="entry name" value="ATP_GRASP"/>
    <property type="match status" value="1"/>
</dbReference>
<dbReference type="PANTHER" id="PTHR18866">
    <property type="entry name" value="CARBOXYLASE:PYRUVATE/ACETYL-COA/PROPIONYL-COA CARBOXYLASE"/>
    <property type="match status" value="1"/>
</dbReference>
<sequence length="495" mass="53036">MTPIHTVLIANRGEIAVRILGTCRRLGKRAVVVYHEADQDSLAVRLADEAFRIDGPTPVAAYLSIDNMLAACRATGADAVHPGFGFLSENAAFARALDAAGIRFIGPGADAIDAMGDKIRAKRIAQQAGVNTIPGYDGEIRSAGHAFDVASSIGFPVILKASAGGGGKGMRVIRDADPEACRAAFERTTSEAQGAFGDARVFLEKYIERPRHIEIQVLGDRYGNVVHLGERECSIQRRHQKIIEEAPSPFVDAALREAMGAQAVALAQQVGYASAGTVEFVVDPSGAFYFLEMNTRIQVEHPVTEMITGLDIVAEQIRVAEGEALGLAQDEIRLAGHAIECRLCAEDAERDFMPAIGTLRRFRAPEMAGLRLDAGVQEGDAVTSAFDPMLAKLIVHGATRAEAIGRMRAVLELMVVLGVTTNAAYLERVLTHPEFAAGNTFTSFLEEHKAELQAPAPTPEQIAVVLAAALLGNRTLADARYAPPAIHGAMQDWRN</sequence>
<dbReference type="EC" id="6.4.1.3" evidence="8"/>
<accession>A0A7Z7J7Q3</accession>
<dbReference type="InterPro" id="IPR005481">
    <property type="entry name" value="BC-like_N"/>
</dbReference>
<evidence type="ECO:0000313" key="9">
    <source>
        <dbReference type="Proteomes" id="UP000257139"/>
    </source>
</evidence>
<dbReference type="RefSeq" id="WP_025585808.1">
    <property type="nucleotide sequence ID" value="NZ_LT984801.1"/>
</dbReference>
<evidence type="ECO:0000256" key="3">
    <source>
        <dbReference type="ARBA" id="ARBA00022840"/>
    </source>
</evidence>
<keyword evidence="1 8" id="KW-0436">Ligase</keyword>
<dbReference type="InterPro" id="IPR005482">
    <property type="entry name" value="Biotin_COase_C"/>
</dbReference>
<dbReference type="PANTHER" id="PTHR18866:SF33">
    <property type="entry name" value="METHYLCROTONOYL-COA CARBOXYLASE SUBUNIT ALPHA, MITOCHONDRIAL-RELATED"/>
    <property type="match status" value="1"/>
</dbReference>
<evidence type="ECO:0000313" key="8">
    <source>
        <dbReference type="EMBL" id="SPC07230.1"/>
    </source>
</evidence>
<evidence type="ECO:0000256" key="4">
    <source>
        <dbReference type="ARBA" id="ARBA00023267"/>
    </source>
</evidence>
<name>A0A7Z7J7Q3_9BURK</name>
<dbReference type="SUPFAM" id="SSF56059">
    <property type="entry name" value="Glutathione synthetase ATP-binding domain-like"/>
    <property type="match status" value="1"/>
</dbReference>
<evidence type="ECO:0000259" key="6">
    <source>
        <dbReference type="PROSITE" id="PS50975"/>
    </source>
</evidence>
<dbReference type="GO" id="GO:0005524">
    <property type="term" value="F:ATP binding"/>
    <property type="evidence" value="ECO:0007669"/>
    <property type="project" value="UniProtKB-UniRule"/>
</dbReference>
<dbReference type="PROSITE" id="PS00866">
    <property type="entry name" value="CPSASE_1"/>
    <property type="match status" value="1"/>
</dbReference>
<dbReference type="GO" id="GO:0004658">
    <property type="term" value="F:propionyl-CoA carboxylase activity"/>
    <property type="evidence" value="ECO:0007669"/>
    <property type="project" value="UniProtKB-EC"/>
</dbReference>
<reference evidence="8 9" key="1">
    <citation type="submission" date="2018-01" db="EMBL/GenBank/DDBJ databases">
        <authorList>
            <person name="Clerissi C."/>
        </authorList>
    </citation>
    <scope>NUCLEOTIDE SEQUENCE [LARGE SCALE GENOMIC DNA]</scope>
    <source>
        <strain evidence="8">Cupriavidus taiwanensis STM 6021</strain>
    </source>
</reference>
<dbReference type="GO" id="GO:0004075">
    <property type="term" value="F:biotin carboxylase activity"/>
    <property type="evidence" value="ECO:0007669"/>
    <property type="project" value="UniProtKB-EC"/>
</dbReference>
<keyword evidence="4" id="KW-0092">Biotin</keyword>
<organism evidence="8 9">
    <name type="scientific">Cupriavidus taiwanensis</name>
    <dbReference type="NCBI Taxonomy" id="164546"/>
    <lineage>
        <taxon>Bacteria</taxon>
        <taxon>Pseudomonadati</taxon>
        <taxon>Pseudomonadota</taxon>
        <taxon>Betaproteobacteria</taxon>
        <taxon>Burkholderiales</taxon>
        <taxon>Burkholderiaceae</taxon>
        <taxon>Cupriavidus</taxon>
    </lineage>
</organism>
<dbReference type="Proteomes" id="UP000257139">
    <property type="component" value="Chromosome CBM2594_a"/>
</dbReference>
<comment type="caution">
    <text evidence="8">The sequence shown here is derived from an EMBL/GenBank/DDBJ whole genome shotgun (WGS) entry which is preliminary data.</text>
</comment>
<feature type="domain" description="ATP-grasp" evidence="6">
    <location>
        <begin position="122"/>
        <end position="321"/>
    </location>
</feature>
<dbReference type="SUPFAM" id="SSF51246">
    <property type="entry name" value="Rudiment single hybrid motif"/>
    <property type="match status" value="1"/>
</dbReference>
<dbReference type="SUPFAM" id="SSF52440">
    <property type="entry name" value="PreATP-grasp domain"/>
    <property type="match status" value="1"/>
</dbReference>
<gene>
    <name evidence="8" type="ORF">CBM2594_A100090</name>
</gene>
<dbReference type="InterPro" id="IPR050856">
    <property type="entry name" value="Biotin_carboxylase_complex"/>
</dbReference>
<dbReference type="GO" id="GO:0046872">
    <property type="term" value="F:metal ion binding"/>
    <property type="evidence" value="ECO:0007669"/>
    <property type="project" value="InterPro"/>
</dbReference>
<dbReference type="Pfam" id="PF02785">
    <property type="entry name" value="Biotin_carb_C"/>
    <property type="match status" value="1"/>
</dbReference>
<evidence type="ECO:0000259" key="7">
    <source>
        <dbReference type="PROSITE" id="PS50979"/>
    </source>
</evidence>